<dbReference type="AlphaFoldDB" id="A0A2S1LP31"/>
<accession>A0A2S1LP31</accession>
<organism evidence="1 2">
    <name type="scientific">Flavobacterium kingsejongi</name>
    <dbReference type="NCBI Taxonomy" id="1678728"/>
    <lineage>
        <taxon>Bacteria</taxon>
        <taxon>Pseudomonadati</taxon>
        <taxon>Bacteroidota</taxon>
        <taxon>Flavobacteriia</taxon>
        <taxon>Flavobacteriales</taxon>
        <taxon>Flavobacteriaceae</taxon>
        <taxon>Flavobacterium</taxon>
    </lineage>
</organism>
<proteinExistence type="predicted"/>
<protein>
    <recommendedName>
        <fullName evidence="3">Lipoprotein</fullName>
    </recommendedName>
</protein>
<evidence type="ECO:0000313" key="2">
    <source>
        <dbReference type="Proteomes" id="UP000244677"/>
    </source>
</evidence>
<name>A0A2S1LP31_9FLAO</name>
<dbReference type="Proteomes" id="UP000244677">
    <property type="component" value="Chromosome"/>
</dbReference>
<reference evidence="1 2" key="1">
    <citation type="submission" date="2017-04" db="EMBL/GenBank/DDBJ databases">
        <title>Complete genome sequence of Flavobacterium kingsejong AJ004.</title>
        <authorList>
            <person name="Lee P.C."/>
        </authorList>
    </citation>
    <scope>NUCLEOTIDE SEQUENCE [LARGE SCALE GENOMIC DNA]</scope>
    <source>
        <strain evidence="1 2">AJ004</strain>
    </source>
</reference>
<dbReference type="EMBL" id="CP020919">
    <property type="protein sequence ID" value="AWG25494.1"/>
    <property type="molecule type" value="Genomic_DNA"/>
</dbReference>
<sequence>MKRSIPIALLLLLVLLSCQKTIPTIDLLSLSMDEPLEKVVYAGKENVLIGISTMEAPNSLAVWVSDSPNYSIDGYALDVVDVYFKIHSKVATETLKKRMESGTGGASIDMKPAKSNEAIRKLLAEFKADPNVYACMIQLKDKDIPEVGKRLMARYGKGTKNPNSDNGIYWDLKKENKFVLFAPDYSYLTIINKTTVSKTCYYDGFNGIIDFGGCDKEQYMKDFYK</sequence>
<dbReference type="OrthoDB" id="1244749at2"/>
<dbReference type="RefSeq" id="WP_108737084.1">
    <property type="nucleotide sequence ID" value="NZ_CP020919.1"/>
</dbReference>
<keyword evidence="2" id="KW-1185">Reference proteome</keyword>
<gene>
    <name evidence="1" type="ORF">FK004_09715</name>
</gene>
<evidence type="ECO:0008006" key="3">
    <source>
        <dbReference type="Google" id="ProtNLM"/>
    </source>
</evidence>
<dbReference type="PROSITE" id="PS51257">
    <property type="entry name" value="PROKAR_LIPOPROTEIN"/>
    <property type="match status" value="1"/>
</dbReference>
<dbReference type="KEGG" id="fki:FK004_09715"/>
<evidence type="ECO:0000313" key="1">
    <source>
        <dbReference type="EMBL" id="AWG25494.1"/>
    </source>
</evidence>